<organism evidence="6 7">
    <name type="scientific">Psychrobacter sanguinis</name>
    <dbReference type="NCBI Taxonomy" id="861445"/>
    <lineage>
        <taxon>Bacteria</taxon>
        <taxon>Pseudomonadati</taxon>
        <taxon>Pseudomonadota</taxon>
        <taxon>Gammaproteobacteria</taxon>
        <taxon>Moraxellales</taxon>
        <taxon>Moraxellaceae</taxon>
        <taxon>Psychrobacter</taxon>
    </lineage>
</organism>
<evidence type="ECO:0000256" key="5">
    <source>
        <dbReference type="SAM" id="Phobius"/>
    </source>
</evidence>
<comment type="subcellular location">
    <subcellularLocation>
        <location evidence="1">Endomembrane system</location>
        <topology evidence="1">Multi-pass membrane protein</topology>
    </subcellularLocation>
</comment>
<evidence type="ECO:0000313" key="6">
    <source>
        <dbReference type="EMBL" id="MUG31415.1"/>
    </source>
</evidence>
<evidence type="ECO:0000256" key="1">
    <source>
        <dbReference type="ARBA" id="ARBA00004127"/>
    </source>
</evidence>
<dbReference type="Pfam" id="PF01988">
    <property type="entry name" value="VIT1"/>
    <property type="match status" value="1"/>
</dbReference>
<evidence type="ECO:0000256" key="2">
    <source>
        <dbReference type="ARBA" id="ARBA00022692"/>
    </source>
</evidence>
<keyword evidence="3 5" id="KW-1133">Transmembrane helix</keyword>
<name>A0A844LXV7_9GAMM</name>
<dbReference type="EMBL" id="WFKQ01000001">
    <property type="protein sequence ID" value="MUG31415.1"/>
    <property type="molecule type" value="Genomic_DNA"/>
</dbReference>
<keyword evidence="4 5" id="KW-0472">Membrane</keyword>
<keyword evidence="2 5" id="KW-0812">Transmembrane</keyword>
<feature type="transmembrane region" description="Helical" evidence="5">
    <location>
        <begin position="39"/>
        <end position="60"/>
    </location>
</feature>
<protein>
    <submittedName>
        <fullName evidence="6">Uncharacterized protein</fullName>
    </submittedName>
</protein>
<evidence type="ECO:0000256" key="4">
    <source>
        <dbReference type="ARBA" id="ARBA00023136"/>
    </source>
</evidence>
<dbReference type="InterPro" id="IPR008217">
    <property type="entry name" value="Ccc1_fam"/>
</dbReference>
<feature type="transmembrane region" description="Helical" evidence="5">
    <location>
        <begin position="72"/>
        <end position="91"/>
    </location>
</feature>
<dbReference type="GO" id="GO:0012505">
    <property type="term" value="C:endomembrane system"/>
    <property type="evidence" value="ECO:0007669"/>
    <property type="project" value="UniProtKB-SubCell"/>
</dbReference>
<dbReference type="GO" id="GO:0005384">
    <property type="term" value="F:manganese ion transmembrane transporter activity"/>
    <property type="evidence" value="ECO:0007669"/>
    <property type="project" value="InterPro"/>
</dbReference>
<reference evidence="6 7" key="1">
    <citation type="journal article" date="2019" name="PLoS ONE">
        <title>Pup mortality in New Zealand sea lions (Phocarctos hookeri) at Enderby Island, Auckland Islands, 2013-18.</title>
        <authorList>
            <person name="Michael S.A."/>
            <person name="Hayman D.T.S."/>
            <person name="Gray R."/>
            <person name="Zhang J."/>
            <person name="Rogers L."/>
            <person name="Roe W.D."/>
        </authorList>
    </citation>
    <scope>NUCLEOTIDE SEQUENCE [LARGE SCALE GENOMIC DNA]</scope>
    <source>
        <strain evidence="6 7">SM868</strain>
    </source>
</reference>
<gene>
    <name evidence="6" type="ORF">GB996_01230</name>
</gene>
<dbReference type="AlphaFoldDB" id="A0A844LXV7"/>
<evidence type="ECO:0000313" key="7">
    <source>
        <dbReference type="Proteomes" id="UP000442109"/>
    </source>
</evidence>
<sequence>MIKALFIVIIPTIYKVPYVFEGGILPVIGIILFPIHTLVYSLGLVTILGLILLGVLSARLGGAPMLPATARVVTWGVIAMLATTIIGRIFGVSV</sequence>
<feature type="transmembrane region" description="Helical" evidence="5">
    <location>
        <begin position="12"/>
        <end position="33"/>
    </location>
</feature>
<evidence type="ECO:0000256" key="3">
    <source>
        <dbReference type="ARBA" id="ARBA00022989"/>
    </source>
</evidence>
<dbReference type="RefSeq" id="WP_162522577.1">
    <property type="nucleotide sequence ID" value="NZ_WFKQ01000001.1"/>
</dbReference>
<accession>A0A844LXV7</accession>
<keyword evidence="7" id="KW-1185">Reference proteome</keyword>
<comment type="caution">
    <text evidence="6">The sequence shown here is derived from an EMBL/GenBank/DDBJ whole genome shotgun (WGS) entry which is preliminary data.</text>
</comment>
<dbReference type="Proteomes" id="UP000442109">
    <property type="component" value="Unassembled WGS sequence"/>
</dbReference>
<proteinExistence type="predicted"/>
<dbReference type="GO" id="GO:0030026">
    <property type="term" value="P:intracellular manganese ion homeostasis"/>
    <property type="evidence" value="ECO:0007669"/>
    <property type="project" value="InterPro"/>
</dbReference>